<comment type="caution">
    <text evidence="11">The sequence shown here is derived from an EMBL/GenBank/DDBJ whole genome shotgun (WGS) entry which is preliminary data.</text>
</comment>
<feature type="transmembrane region" description="Helical" evidence="9">
    <location>
        <begin position="243"/>
        <end position="265"/>
    </location>
</feature>
<dbReference type="PANTHER" id="PTHR30071:SF1">
    <property type="entry name" value="CYTOCHROME B_B6 PROTEIN-RELATED"/>
    <property type="match status" value="1"/>
</dbReference>
<feature type="transmembrane region" description="Helical" evidence="9">
    <location>
        <begin position="129"/>
        <end position="154"/>
    </location>
</feature>
<dbReference type="Proteomes" id="UP001594351">
    <property type="component" value="Unassembled WGS sequence"/>
</dbReference>
<evidence type="ECO:0000313" key="11">
    <source>
        <dbReference type="EMBL" id="MFC1850565.1"/>
    </source>
</evidence>
<dbReference type="InterPro" id="IPR045062">
    <property type="entry name" value="Cyt_c_biogenesis_CcsA/CcmC"/>
</dbReference>
<comment type="similarity">
    <text evidence="2">Belongs to the CcmC/CycZ/HelC family.</text>
</comment>
<evidence type="ECO:0000256" key="9">
    <source>
        <dbReference type="SAM" id="Phobius"/>
    </source>
</evidence>
<keyword evidence="5" id="KW-0201">Cytochrome c-type biogenesis</keyword>
<reference evidence="11 12" key="1">
    <citation type="submission" date="2024-09" db="EMBL/GenBank/DDBJ databases">
        <title>Laminarin stimulates single cell rates of sulfate reduction while oxygen inhibits transcriptomic activity in coastal marine sediment.</title>
        <authorList>
            <person name="Lindsay M."/>
            <person name="Orcutt B."/>
            <person name="Emerson D."/>
            <person name="Stepanauskas R."/>
            <person name="D'Angelo T."/>
        </authorList>
    </citation>
    <scope>NUCLEOTIDE SEQUENCE [LARGE SCALE GENOMIC DNA]</scope>
    <source>
        <strain evidence="11">SAG AM-311-K15</strain>
    </source>
</reference>
<accession>A0ABV6YWI6</accession>
<evidence type="ECO:0000256" key="1">
    <source>
        <dbReference type="ARBA" id="ARBA00004141"/>
    </source>
</evidence>
<evidence type="ECO:0000256" key="2">
    <source>
        <dbReference type="ARBA" id="ARBA00005840"/>
    </source>
</evidence>
<dbReference type="InterPro" id="IPR017562">
    <property type="entry name" value="Cyt_c_biogenesis_CcsA"/>
</dbReference>
<keyword evidence="8 9" id="KW-0472">Membrane</keyword>
<dbReference type="Pfam" id="PF01578">
    <property type="entry name" value="Cytochrom_C_asm"/>
    <property type="match status" value="1"/>
</dbReference>
<keyword evidence="4 9" id="KW-0812">Transmembrane</keyword>
<feature type="transmembrane region" description="Helical" evidence="9">
    <location>
        <begin position="183"/>
        <end position="206"/>
    </location>
</feature>
<dbReference type="EMBL" id="JBHPBY010000108">
    <property type="protein sequence ID" value="MFC1850565.1"/>
    <property type="molecule type" value="Genomic_DNA"/>
</dbReference>
<feature type="transmembrane region" description="Helical" evidence="9">
    <location>
        <begin position="6"/>
        <end position="25"/>
    </location>
</feature>
<dbReference type="InterPro" id="IPR002541">
    <property type="entry name" value="Cyt_c_assembly"/>
</dbReference>
<organism evidence="11 12">
    <name type="scientific">candidate division CSSED10-310 bacterium</name>
    <dbReference type="NCBI Taxonomy" id="2855610"/>
    <lineage>
        <taxon>Bacteria</taxon>
        <taxon>Bacteria division CSSED10-310</taxon>
    </lineage>
</organism>
<evidence type="ECO:0000313" key="12">
    <source>
        <dbReference type="Proteomes" id="UP001594351"/>
    </source>
</evidence>
<evidence type="ECO:0000256" key="6">
    <source>
        <dbReference type="ARBA" id="ARBA00022989"/>
    </source>
</evidence>
<evidence type="ECO:0000256" key="8">
    <source>
        <dbReference type="ARBA" id="ARBA00023136"/>
    </source>
</evidence>
<feature type="transmembrane region" description="Helical" evidence="9">
    <location>
        <begin position="92"/>
        <end position="109"/>
    </location>
</feature>
<keyword evidence="6 9" id="KW-1133">Transmembrane helix</keyword>
<keyword evidence="7" id="KW-0793">Thylakoid</keyword>
<feature type="transmembrane region" description="Helical" evidence="9">
    <location>
        <begin position="66"/>
        <end position="85"/>
    </location>
</feature>
<evidence type="ECO:0000256" key="3">
    <source>
        <dbReference type="ARBA" id="ARBA00016463"/>
    </source>
</evidence>
<feature type="domain" description="Cytochrome c assembly protein" evidence="10">
    <location>
        <begin position="65"/>
        <end position="269"/>
    </location>
</feature>
<proteinExistence type="inferred from homology"/>
<dbReference type="PANTHER" id="PTHR30071">
    <property type="entry name" value="HEME EXPORTER PROTEIN C"/>
    <property type="match status" value="1"/>
</dbReference>
<evidence type="ECO:0000256" key="7">
    <source>
        <dbReference type="ARBA" id="ARBA00023078"/>
    </source>
</evidence>
<comment type="subcellular location">
    <subcellularLocation>
        <location evidence="1">Membrane</location>
        <topology evidence="1">Multi-pass membrane protein</topology>
    </subcellularLocation>
</comment>
<sequence>MVDLIFFYFALVSYFLAFMFSLLYLHQNARLWRSVMFYLLLVGFSGQTFSILSRGITARYFPGTSLYEALSLFAWMFILFSLFIYSKDRTGIFSAQILALTLIFMAIAIPTSHEIRFLPPALDSAWLTFHVSLIIAGEAALGILFCFALLYLLLERQLKLKRVGYLYYRLPPLQMLDDLSYRVLSLGFFLLTLGIITGSAWASVAWGSYWSWDPKETWSLISWLIYAALFHVRIAYGWRGKKVAILAVLGFVFVIFNLLGITLLFSSLHTYGSGG</sequence>
<feature type="transmembrane region" description="Helical" evidence="9">
    <location>
        <begin position="218"/>
        <end position="236"/>
    </location>
</feature>
<name>A0ABV6YWI6_UNCC1</name>
<dbReference type="InterPro" id="IPR003557">
    <property type="entry name" value="Cyt_c_biogenesis_CcmC"/>
</dbReference>
<dbReference type="NCBIfam" id="TIGR03144">
    <property type="entry name" value="cytochr_II_ccsB"/>
    <property type="match status" value="1"/>
</dbReference>
<dbReference type="PRINTS" id="PR01386">
    <property type="entry name" value="CCMCBIOGNSIS"/>
</dbReference>
<gene>
    <name evidence="11" type="primary">ccsB</name>
    <name evidence="11" type="ORF">ACFL27_10270</name>
</gene>
<protein>
    <recommendedName>
        <fullName evidence="3">Heme exporter protein C</fullName>
    </recommendedName>
</protein>
<evidence type="ECO:0000256" key="4">
    <source>
        <dbReference type="ARBA" id="ARBA00022692"/>
    </source>
</evidence>
<keyword evidence="12" id="KW-1185">Reference proteome</keyword>
<evidence type="ECO:0000256" key="5">
    <source>
        <dbReference type="ARBA" id="ARBA00022748"/>
    </source>
</evidence>
<feature type="transmembrane region" description="Helical" evidence="9">
    <location>
        <begin position="37"/>
        <end position="60"/>
    </location>
</feature>
<evidence type="ECO:0000259" key="10">
    <source>
        <dbReference type="Pfam" id="PF01578"/>
    </source>
</evidence>